<sequence length="163" mass="17442">MDGRVHSFDTQSINMRLTRVAISISVCACALTGCALQPAPPDPTGRMLDERLNESAHRIDALLGDISRAGGISAVAPRTGVVLVSGDFITVRWNGDAPEVLRKIAEAKGLKFNVMGKPFPSPISIDATNTDFVTVLANIGTQLGARADVVLKNDELELRYRAL</sequence>
<reference evidence="1 2" key="1">
    <citation type="submission" date="2018-01" db="EMBL/GenBank/DDBJ databases">
        <title>Whole genome analyses suggest that Burkholderia sensu lato contains two further novel genera in the rhizoxinica-symbiotica group Mycetohabitans gen. nov., and Trinickia gen. nov.: implications for the evolution of diazotrophy and nodulation in the Burkholderiaceae.</title>
        <authorList>
            <person name="Estrada-de los Santos P."/>
            <person name="Palmer M."/>
            <person name="Chavez-Ramirez B."/>
            <person name="Beukes C."/>
            <person name="Steenkamp E.T."/>
            <person name="Hirsch A.M."/>
            <person name="Manyaka P."/>
            <person name="Maluk M."/>
            <person name="Lafos M."/>
            <person name="Crook M."/>
            <person name="Gross E."/>
            <person name="Simon M.F."/>
            <person name="Bueno dos Reis Junior F."/>
            <person name="Poole P.S."/>
            <person name="Venter S.N."/>
            <person name="James E.K."/>
        </authorList>
    </citation>
    <scope>NUCLEOTIDE SEQUENCE [LARGE SCALE GENOMIC DNA]</scope>
    <source>
        <strain evidence="1 2">GIMN1.004</strain>
    </source>
</reference>
<comment type="caution">
    <text evidence="1">The sequence shown here is derived from an EMBL/GenBank/DDBJ whole genome shotgun (WGS) entry which is preliminary data.</text>
</comment>
<dbReference type="AlphaFoldDB" id="A0A2N7VIV7"/>
<dbReference type="InterPro" id="IPR038140">
    <property type="entry name" value="DotD_sf"/>
</dbReference>
<evidence type="ECO:0000313" key="1">
    <source>
        <dbReference type="EMBL" id="PMS17096.1"/>
    </source>
</evidence>
<protein>
    <recommendedName>
        <fullName evidence="3">Conjugal transfer protein TraH</fullName>
    </recommendedName>
</protein>
<dbReference type="Gene3D" id="3.55.50.60">
    <property type="entry name" value="DotD protein"/>
    <property type="match status" value="1"/>
</dbReference>
<evidence type="ECO:0008006" key="3">
    <source>
        <dbReference type="Google" id="ProtNLM"/>
    </source>
</evidence>
<keyword evidence="2" id="KW-1185">Reference proteome</keyword>
<dbReference type="EMBL" id="PNYA01000021">
    <property type="protein sequence ID" value="PMS17096.1"/>
    <property type="molecule type" value="Genomic_DNA"/>
</dbReference>
<evidence type="ECO:0000313" key="2">
    <source>
        <dbReference type="Proteomes" id="UP000235616"/>
    </source>
</evidence>
<organism evidence="1 2">
    <name type="scientific">Trinickia dabaoshanensis</name>
    <dbReference type="NCBI Taxonomy" id="564714"/>
    <lineage>
        <taxon>Bacteria</taxon>
        <taxon>Pseudomonadati</taxon>
        <taxon>Pseudomonadota</taxon>
        <taxon>Betaproteobacteria</taxon>
        <taxon>Burkholderiales</taxon>
        <taxon>Burkholderiaceae</taxon>
        <taxon>Trinickia</taxon>
    </lineage>
</organism>
<dbReference type="Proteomes" id="UP000235616">
    <property type="component" value="Unassembled WGS sequence"/>
</dbReference>
<proteinExistence type="predicted"/>
<dbReference type="InterPro" id="IPR031817">
    <property type="entry name" value="DotD"/>
</dbReference>
<gene>
    <name evidence="1" type="ORF">C0Z18_21830</name>
</gene>
<dbReference type="PROSITE" id="PS51257">
    <property type="entry name" value="PROKAR_LIPOPROTEIN"/>
    <property type="match status" value="1"/>
</dbReference>
<name>A0A2N7VIV7_9BURK</name>
<accession>A0A2N7VIV7</accession>
<dbReference type="Pfam" id="PF16816">
    <property type="entry name" value="DotD"/>
    <property type="match status" value="1"/>
</dbReference>